<dbReference type="Pfam" id="PF03193">
    <property type="entry name" value="RsgA_GTPase"/>
    <property type="match status" value="1"/>
</dbReference>
<feature type="binding site" evidence="1">
    <location>
        <position position="304"/>
    </location>
    <ligand>
        <name>Zn(2+)</name>
        <dbReference type="ChEBI" id="CHEBI:29105"/>
    </ligand>
</feature>
<feature type="binding site" evidence="1">
    <location>
        <position position="312"/>
    </location>
    <ligand>
        <name>Zn(2+)</name>
        <dbReference type="ChEBI" id="CHEBI:29105"/>
    </ligand>
</feature>
<dbReference type="Gene3D" id="2.40.50.140">
    <property type="entry name" value="Nucleic acid-binding proteins"/>
    <property type="match status" value="1"/>
</dbReference>
<keyword evidence="1" id="KW-0690">Ribosome biogenesis</keyword>
<protein>
    <recommendedName>
        <fullName evidence="1">Small ribosomal subunit biogenesis GTPase RsgA</fullName>
        <ecNumber evidence="1">3.6.1.-</ecNumber>
    </recommendedName>
</protein>
<dbReference type="SUPFAM" id="SSF52540">
    <property type="entry name" value="P-loop containing nucleoside triphosphate hydrolases"/>
    <property type="match status" value="1"/>
</dbReference>
<name>A0ABY5TPP6_9GAMM</name>
<organism evidence="3 4">
    <name type="scientific">SAR92 clade bacterium H455</name>
    <dbReference type="NCBI Taxonomy" id="2974818"/>
    <lineage>
        <taxon>Bacteria</taxon>
        <taxon>Pseudomonadati</taxon>
        <taxon>Pseudomonadota</taxon>
        <taxon>Gammaproteobacteria</taxon>
        <taxon>Cellvibrionales</taxon>
        <taxon>Porticoccaceae</taxon>
        <taxon>SAR92 clade</taxon>
    </lineage>
</organism>
<evidence type="ECO:0000313" key="4">
    <source>
        <dbReference type="Proteomes" id="UP001059934"/>
    </source>
</evidence>
<evidence type="ECO:0000313" key="3">
    <source>
        <dbReference type="EMBL" id="UVW34576.1"/>
    </source>
</evidence>
<feature type="domain" description="EngC GTPase" evidence="2">
    <location>
        <begin position="104"/>
        <end position="277"/>
    </location>
</feature>
<keyword evidence="1" id="KW-0862">Zinc</keyword>
<proteinExistence type="inferred from homology"/>
<gene>
    <name evidence="1 3" type="primary">rsgA</name>
    <name evidence="3" type="ORF">NYF23_11235</name>
</gene>
<dbReference type="NCBIfam" id="NF008931">
    <property type="entry name" value="PRK12288.1"/>
    <property type="match status" value="1"/>
</dbReference>
<dbReference type="InterPro" id="IPR012340">
    <property type="entry name" value="NA-bd_OB-fold"/>
</dbReference>
<keyword evidence="1" id="KW-0479">Metal-binding</keyword>
<comment type="similarity">
    <text evidence="1">Belongs to the TRAFAC class YlqF/YawG GTPase family. RsgA subfamily.</text>
</comment>
<keyword evidence="1" id="KW-0694">RNA-binding</keyword>
<keyword evidence="1" id="KW-0699">rRNA-binding</keyword>
<accession>A0ABY5TPP6</accession>
<feature type="binding site" evidence="1">
    <location>
        <begin position="163"/>
        <end position="166"/>
    </location>
    <ligand>
        <name>GTP</name>
        <dbReference type="ChEBI" id="CHEBI:37565"/>
    </ligand>
</feature>
<dbReference type="InterPro" id="IPR010914">
    <property type="entry name" value="RsgA_GTPase_dom"/>
</dbReference>
<dbReference type="PANTHER" id="PTHR32120:SF11">
    <property type="entry name" value="SMALL RIBOSOMAL SUBUNIT BIOGENESIS GTPASE RSGA 1, MITOCHONDRIAL-RELATED"/>
    <property type="match status" value="1"/>
</dbReference>
<keyword evidence="1" id="KW-0963">Cytoplasm</keyword>
<comment type="cofactor">
    <cofactor evidence="1">
        <name>Zn(2+)</name>
        <dbReference type="ChEBI" id="CHEBI:29105"/>
    </cofactor>
    <text evidence="1">Binds 1 zinc ion per subunit.</text>
</comment>
<dbReference type="Gene3D" id="3.40.50.300">
    <property type="entry name" value="P-loop containing nucleotide triphosphate hydrolases"/>
    <property type="match status" value="1"/>
</dbReference>
<evidence type="ECO:0000256" key="1">
    <source>
        <dbReference type="HAMAP-Rule" id="MF_01820"/>
    </source>
</evidence>
<keyword evidence="1" id="KW-0342">GTP-binding</keyword>
<comment type="function">
    <text evidence="1">One of several proteins that assist in the late maturation steps of the functional core of the 30S ribosomal subunit. Helps release RbfA from mature subunits. May play a role in the assembly of ribosomal proteins into the subunit. Circularly permuted GTPase that catalyzes slow GTP hydrolysis, GTPase activity is stimulated by the 30S ribosomal subunit.</text>
</comment>
<dbReference type="GO" id="GO:0016787">
    <property type="term" value="F:hydrolase activity"/>
    <property type="evidence" value="ECO:0007669"/>
    <property type="project" value="UniProtKB-KW"/>
</dbReference>
<comment type="subcellular location">
    <subcellularLocation>
        <location evidence="1">Cytoplasm</location>
    </subcellularLocation>
</comment>
<keyword evidence="1 3" id="KW-0378">Hydrolase</keyword>
<feature type="binding site" evidence="1">
    <location>
        <begin position="217"/>
        <end position="225"/>
    </location>
    <ligand>
        <name>GTP</name>
        <dbReference type="ChEBI" id="CHEBI:37565"/>
    </ligand>
</feature>
<dbReference type="Proteomes" id="UP001059934">
    <property type="component" value="Chromosome"/>
</dbReference>
<feature type="binding site" evidence="1">
    <location>
        <position position="306"/>
    </location>
    <ligand>
        <name>Zn(2+)</name>
        <dbReference type="ChEBI" id="CHEBI:29105"/>
    </ligand>
</feature>
<keyword evidence="4" id="KW-1185">Reference proteome</keyword>
<evidence type="ECO:0000259" key="2">
    <source>
        <dbReference type="Pfam" id="PF03193"/>
    </source>
</evidence>
<dbReference type="Gene3D" id="1.10.40.50">
    <property type="entry name" value="Probable gtpase engc, domain 3"/>
    <property type="match status" value="1"/>
</dbReference>
<dbReference type="InterPro" id="IPR027417">
    <property type="entry name" value="P-loop_NTPase"/>
</dbReference>
<dbReference type="EC" id="3.6.1.-" evidence="1"/>
<sequence length="341" mass="37980">MAKRNLSKQQKGRIQTIQERRRARAISKKSVSEEQLENLTQLGPEILGTVITNFGAQVDIEGLEDRFKGNIYRCHLRTNLEPLVTGDRVVWRYAEPVGVVVAREPRDSELLRPDPYGKLRPVAANVDRIAIVFAAKPTPYSNLIDRYLIASEAQGIQPVLIINKFDMLSDSDFPKVEQLLKDYRTVGYEVLCVSATTGEGLEELKDYLATHTSVFVGQSGVGKSSLINELQPDANILVGELSAGKDKGQHTTTASRLFHLENGGHLIDSPGIREFAVTNLSDEQIIDGFIEFRPFLGYCKFRDCKHSVELGCALLAAAEEGKILPIRLLNYRNILASQDEE</sequence>
<comment type="subunit">
    <text evidence="1">Monomer. Associates with 30S ribosomal subunit, binds 16S rRNA.</text>
</comment>
<reference evidence="3" key="1">
    <citation type="submission" date="2022-08" db="EMBL/GenBank/DDBJ databases">
        <title>Catabolic pathway analysis in culturable SAR92 clade bacteria reveals their overlooked roles in DMSP degradation in coastal seas.</title>
        <authorList>
            <person name="He X."/>
            <person name="Zhang X."/>
            <person name="Zhang Y."/>
        </authorList>
    </citation>
    <scope>NUCLEOTIDE SEQUENCE</scope>
    <source>
        <strain evidence="3">H455</strain>
    </source>
</reference>
<dbReference type="HAMAP" id="MF_01820">
    <property type="entry name" value="GTPase_RsgA"/>
    <property type="match status" value="1"/>
</dbReference>
<dbReference type="EMBL" id="CP103416">
    <property type="protein sequence ID" value="UVW34576.1"/>
    <property type="molecule type" value="Genomic_DNA"/>
</dbReference>
<feature type="binding site" evidence="1">
    <location>
        <position position="299"/>
    </location>
    <ligand>
        <name>Zn(2+)</name>
        <dbReference type="ChEBI" id="CHEBI:29105"/>
    </ligand>
</feature>
<dbReference type="InterPro" id="IPR004881">
    <property type="entry name" value="Ribosome_biogen_GTPase_RsgA"/>
</dbReference>
<dbReference type="CDD" id="cd01854">
    <property type="entry name" value="YjeQ_EngC"/>
    <property type="match status" value="1"/>
</dbReference>
<dbReference type="PANTHER" id="PTHR32120">
    <property type="entry name" value="SMALL RIBOSOMAL SUBUNIT BIOGENESIS GTPASE RSGA"/>
    <property type="match status" value="1"/>
</dbReference>
<keyword evidence="1" id="KW-0547">Nucleotide-binding</keyword>
<dbReference type="NCBIfam" id="TIGR00157">
    <property type="entry name" value="ribosome small subunit-dependent GTPase A"/>
    <property type="match status" value="1"/>
</dbReference>